<evidence type="ECO:0000313" key="13">
    <source>
        <dbReference type="EMBL" id="PBC31718.1"/>
    </source>
</evidence>
<feature type="compositionally biased region" description="Basic and acidic residues" evidence="10">
    <location>
        <begin position="324"/>
        <end position="341"/>
    </location>
</feature>
<evidence type="ECO:0000256" key="9">
    <source>
        <dbReference type="ARBA" id="ARBA00046368"/>
    </source>
</evidence>
<feature type="compositionally biased region" description="Basic and acidic residues" evidence="10">
    <location>
        <begin position="255"/>
        <end position="276"/>
    </location>
</feature>
<reference evidence="13 14" key="1">
    <citation type="submission" date="2014-07" db="EMBL/GenBank/DDBJ databases">
        <title>Genomic and transcriptomic analysis on Apis cerana provide comprehensive insights into honey bee biology.</title>
        <authorList>
            <person name="Diao Q."/>
            <person name="Sun L."/>
            <person name="Zheng H."/>
            <person name="Zheng H."/>
            <person name="Xu S."/>
            <person name="Wang S."/>
            <person name="Zeng Z."/>
            <person name="Hu F."/>
            <person name="Su S."/>
            <person name="Wu J."/>
        </authorList>
    </citation>
    <scope>NUCLEOTIDE SEQUENCE [LARGE SCALE GENOMIC DNA]</scope>
    <source>
        <tissue evidence="13">Pupae without intestine</tissue>
    </source>
</reference>
<dbReference type="InterPro" id="IPR032010">
    <property type="entry name" value="APD1-4_M"/>
</dbReference>
<dbReference type="PANTHER" id="PTHR39077:SF1">
    <property type="entry name" value="E3 UBIQUITIN-PROTEIN LIGASE APD1-4 MIDDLE DOMAIN-CONTAINING PROTEIN"/>
    <property type="match status" value="1"/>
</dbReference>
<dbReference type="InterPro" id="IPR036638">
    <property type="entry name" value="HLH_DNA-bd_sf"/>
</dbReference>
<comment type="subcellular location">
    <subcellularLocation>
        <location evidence="1">Nucleus</location>
    </subcellularLocation>
</comment>
<feature type="region of interest" description="Disordered" evidence="10">
    <location>
        <begin position="227"/>
        <end position="276"/>
    </location>
</feature>
<feature type="region of interest" description="Disordered" evidence="10">
    <location>
        <begin position="1365"/>
        <end position="1387"/>
    </location>
</feature>
<dbReference type="FunFam" id="4.10.280.10:FF:000015">
    <property type="entry name" value="T-cell acute lymphocytic leukemia 1"/>
    <property type="match status" value="1"/>
</dbReference>
<evidence type="ECO:0000313" key="14">
    <source>
        <dbReference type="Proteomes" id="UP000242457"/>
    </source>
</evidence>
<sequence>MSNIYIQEPPTTGKVMMKTTVGDIDLELWTKEAPKACRNFIQLCMEGYYDNTIFHRIIKGFIAQGGDPTGTGEGGESIYGQPFKDEFHTRLRFCRRGLIAMANAGKDDNGSQFFFTLGSTPELQNKHTIFGKVTGETIYNMLKLEEALVDEDDRPFYPPKVIKTDILNNPFSDIVPRIITKKSEEIKDNSKTKTTGIKNFNLLSFGEEAEEDEEESVILNKKFSNKGKSAHDHLTDPKLSAEPAIEPTGPPNKKKKEDRSSDWESDEEMKTQEEMEVIKKEKELSFIYAIIVAMKERIKSKLRDTKKESKKIENFKIDDDEGDKDIKDDEYYLGKDRDEERKKKRRNKKRIRDLKRDVKNEKKAKEEDKKMKEVQKEKKEKKVEIMKEYIDTQEKYKEAKLKIPKKGKSREDFTMELLNKFKSKLQNAKESVRETSPSPIKKENIKDEDFDPTDESWMVHALHCEEKIPVLAKDASTKDDDWFEIYDPRNPLNKRRRGEKSSKSKDNKNDGVRPRDWQPRRSQYKVPLRLFRLCLLGMFLPAILVAVPMYLRYRVYSEQLYPLTVSDQRLIDAKVSTTWCQSQMIKVNTTFNAYLMNDEPKVKNEFLPVSMTRHLILEDDMKEYWGFYLLRGSSVTVSTCVRWPGASLTMIRGHKHLHECAFIGDDSSEELEELLEVAKETGFLATNNSFENESPSNEPEKMKRVQQGVQFHHKDHLSNNSKHTMNAMPHHYNSHELDAKAMKVILTELFAKTLDTKKKQKENPHHHYEGTFVETDNIDKPPIQFSTDTQEARNKQMENKLIKTFEAVLRRQSVASTTADDTGELIKKHGKFMHRDVVRNETSEKETKEIESKEPTSGEVFRDVLEKINSLGYRGKKILKKLMDEIEKKGPEGEALRQAVNKTMYDHTLSNAEKRRRRRDLVLSSPLHKELTEEDEDDDAALEEDMLNPDGIAEDRGTVNETTLNDRSNSEFWSSFSSSEERLLDCKGLILNLPLTPHRQCTPRHESEHTVASFANTITYRVPTNGYYFFVFNSENEIQPNYLRVRFDLLKTVYNISNPVHVCKNSTMECSLPFKIFSNERTVLELPLNGNDSLWNEEYVVSMLTYNGCGGGTIETENGSPADSLLSGEGELAEEVGDSPGTSRDTEEEATLSDEFYSHDTDEEEEQGKKRRDRNNSLDGISSSGGGLLGSPTSRVGTLGVRKLFTNSRERWRQQNVSGAFAELRKLVPTHPPDKKLSKNEILRMAIKYIQLLSNVLEWQKAQERNEGMQHEVRIKCEPNLNGQNSTSHHGKSAVYLKQEKQMNENQAYKPSFTSQKQLQHTISHIVCDKNGNNLLMIAPSGHNVPNSVCKKSITPSMTVAQNSLTANPLSNGSLTRPPGSRSSIFPKSSQINVQVVSSSSILTCSSVPVTSNASTITGSVANCGQKRVLKIEKEEEDQMSGQSRDCKGLPSPVHGVLTRKRVKVTFVKESSSGFRNDFRNVERKLSDRV</sequence>
<dbReference type="EMBL" id="KZ288229">
    <property type="protein sequence ID" value="PBC31718.1"/>
    <property type="molecule type" value="Genomic_DNA"/>
</dbReference>
<dbReference type="InterPro" id="IPR002130">
    <property type="entry name" value="Cyclophilin-type_PPIase_dom"/>
</dbReference>
<dbReference type="Proteomes" id="UP000242457">
    <property type="component" value="Unassembled WGS sequence"/>
</dbReference>
<dbReference type="PROSITE" id="PS50072">
    <property type="entry name" value="CSA_PPIASE_2"/>
    <property type="match status" value="1"/>
</dbReference>
<feature type="compositionally biased region" description="Polar residues" evidence="10">
    <location>
        <begin position="425"/>
        <end position="438"/>
    </location>
</feature>
<dbReference type="CDD" id="cd19708">
    <property type="entry name" value="bHLH_TS_dHLH3B_like"/>
    <property type="match status" value="1"/>
</dbReference>
<dbReference type="SUPFAM" id="SSF50891">
    <property type="entry name" value="Cyclophilin-like"/>
    <property type="match status" value="1"/>
</dbReference>
<evidence type="ECO:0000256" key="7">
    <source>
        <dbReference type="ARBA" id="ARBA00040027"/>
    </source>
</evidence>
<feature type="domain" description="BHLH" evidence="12">
    <location>
        <begin position="1201"/>
        <end position="1253"/>
    </location>
</feature>
<dbReference type="GO" id="GO:0005634">
    <property type="term" value="C:nucleus"/>
    <property type="evidence" value="ECO:0007669"/>
    <property type="project" value="UniProtKB-SubCell"/>
</dbReference>
<dbReference type="PROSITE" id="PS50888">
    <property type="entry name" value="BHLH"/>
    <property type="match status" value="1"/>
</dbReference>
<feature type="region of interest" description="Disordered" evidence="10">
    <location>
        <begin position="493"/>
        <end position="518"/>
    </location>
</feature>
<keyword evidence="5" id="KW-0804">Transcription</keyword>
<evidence type="ECO:0000256" key="1">
    <source>
        <dbReference type="ARBA" id="ARBA00004123"/>
    </source>
</evidence>
<protein>
    <recommendedName>
        <fullName evidence="7">Spliceosome-associated protein CWC27 homolog</fullName>
    </recommendedName>
    <alternativeName>
        <fullName evidence="8">Probable inactive peptidyl-prolyl cis-trans isomerase CWC27 homolog</fullName>
    </alternativeName>
</protein>
<dbReference type="Gene3D" id="2.40.100.10">
    <property type="entry name" value="Cyclophilin-like"/>
    <property type="match status" value="1"/>
</dbReference>
<dbReference type="Pfam" id="PF16040">
    <property type="entry name" value="APD1-4_N"/>
    <property type="match status" value="1"/>
</dbReference>
<evidence type="ECO:0000256" key="10">
    <source>
        <dbReference type="SAM" id="MobiDB-lite"/>
    </source>
</evidence>
<dbReference type="PROSITE" id="PS00170">
    <property type="entry name" value="CSA_PPIASE_1"/>
    <property type="match status" value="1"/>
</dbReference>
<dbReference type="GO" id="GO:0006457">
    <property type="term" value="P:protein folding"/>
    <property type="evidence" value="ECO:0007669"/>
    <property type="project" value="InterPro"/>
</dbReference>
<keyword evidence="4" id="KW-0238">DNA-binding</keyword>
<feature type="compositionally biased region" description="Basic and acidic residues" evidence="10">
    <location>
        <begin position="354"/>
        <end position="377"/>
    </location>
</feature>
<keyword evidence="6" id="KW-0539">Nucleus</keyword>
<feature type="compositionally biased region" description="Basic and acidic residues" evidence="10">
    <location>
        <begin position="302"/>
        <end position="317"/>
    </location>
</feature>
<dbReference type="Pfam" id="PF16041">
    <property type="entry name" value="APD1-4_M"/>
    <property type="match status" value="1"/>
</dbReference>
<keyword evidence="13" id="KW-0413">Isomerase</keyword>
<evidence type="ECO:0000256" key="6">
    <source>
        <dbReference type="ARBA" id="ARBA00023242"/>
    </source>
</evidence>
<dbReference type="InterPro" id="IPR020892">
    <property type="entry name" value="Cyclophilin-type_PPIase_CS"/>
</dbReference>
<feature type="compositionally biased region" description="Basic residues" evidence="10">
    <location>
        <begin position="342"/>
        <end position="353"/>
    </location>
</feature>
<comment type="subunit">
    <text evidence="9">Part of the activated spliceosome B/catalytic step 1 spliceosome, one of the forms of the spliceosome which has a well-formed active site but still cannot catalyze the branching reaction and is composed at least of 52 proteins, the U2, U5 and U6 snRNAs and the pre-mRNA. Recruited during early steps of activated spliceosome B maturation, it is probably one of the first proteins released from this complex as he matures to the spliceosome C complex. Component of the minor spliceosome, which splices U12-type introns.</text>
</comment>
<feature type="region of interest" description="Disordered" evidence="10">
    <location>
        <begin position="425"/>
        <end position="447"/>
    </location>
</feature>
<feature type="region of interest" description="Disordered" evidence="10">
    <location>
        <begin position="302"/>
        <end position="377"/>
    </location>
</feature>
<dbReference type="SMART" id="SM00353">
    <property type="entry name" value="HLH"/>
    <property type="match status" value="1"/>
</dbReference>
<evidence type="ECO:0000256" key="5">
    <source>
        <dbReference type="ARBA" id="ARBA00023163"/>
    </source>
</evidence>
<dbReference type="GO" id="GO:0046983">
    <property type="term" value="F:protein dimerization activity"/>
    <property type="evidence" value="ECO:0007669"/>
    <property type="project" value="InterPro"/>
</dbReference>
<keyword evidence="14" id="KW-1185">Reference proteome</keyword>
<dbReference type="PRINTS" id="PR00153">
    <property type="entry name" value="CSAPPISMRASE"/>
</dbReference>
<dbReference type="InterPro" id="IPR029000">
    <property type="entry name" value="Cyclophilin-like_dom_sf"/>
</dbReference>
<evidence type="ECO:0000256" key="4">
    <source>
        <dbReference type="ARBA" id="ARBA00023125"/>
    </source>
</evidence>
<gene>
    <name evidence="13" type="ORF">APICC_05471</name>
</gene>
<evidence type="ECO:0000256" key="8">
    <source>
        <dbReference type="ARBA" id="ARBA00042090"/>
    </source>
</evidence>
<dbReference type="Gene3D" id="4.10.280.10">
    <property type="entry name" value="Helix-loop-helix DNA-binding domain"/>
    <property type="match status" value="1"/>
</dbReference>
<evidence type="ECO:0000259" key="11">
    <source>
        <dbReference type="PROSITE" id="PS50072"/>
    </source>
</evidence>
<dbReference type="SUPFAM" id="SSF47459">
    <property type="entry name" value="HLH, helix-loop-helix DNA-binding domain"/>
    <property type="match status" value="1"/>
</dbReference>
<dbReference type="STRING" id="94128.A0A2A3EJ52"/>
<dbReference type="InterPro" id="IPR032008">
    <property type="entry name" value="APD1-4_N"/>
</dbReference>
<dbReference type="GO" id="GO:0003677">
    <property type="term" value="F:DNA binding"/>
    <property type="evidence" value="ECO:0007669"/>
    <property type="project" value="UniProtKB-KW"/>
</dbReference>
<evidence type="ECO:0000256" key="3">
    <source>
        <dbReference type="ARBA" id="ARBA00023015"/>
    </source>
</evidence>
<dbReference type="Pfam" id="PF00160">
    <property type="entry name" value="Pro_isomerase"/>
    <property type="match status" value="1"/>
</dbReference>
<feature type="region of interest" description="Disordered" evidence="10">
    <location>
        <begin position="1114"/>
        <end position="1194"/>
    </location>
</feature>
<name>A0A2A3EJ52_APICC</name>
<keyword evidence="3" id="KW-0805">Transcription regulation</keyword>
<proteinExistence type="inferred from homology"/>
<dbReference type="CDD" id="cd01925">
    <property type="entry name" value="cyclophilin_CeCYP16-like"/>
    <property type="match status" value="1"/>
</dbReference>
<feature type="domain" description="PPIase cyclophilin-type" evidence="11">
    <location>
        <begin position="19"/>
        <end position="166"/>
    </location>
</feature>
<evidence type="ECO:0000259" key="12">
    <source>
        <dbReference type="PROSITE" id="PS50888"/>
    </source>
</evidence>
<dbReference type="CDD" id="cd22288">
    <property type="entry name" value="CWC27_CTD"/>
    <property type="match status" value="1"/>
</dbReference>
<dbReference type="OrthoDB" id="6435218at2759"/>
<feature type="compositionally biased region" description="Basic and acidic residues" evidence="10">
    <location>
        <begin position="499"/>
        <end position="518"/>
    </location>
</feature>
<dbReference type="PANTHER" id="PTHR39077">
    <property type="entry name" value="DUF4793 DOMAIN-CONTAINING PROTEIN"/>
    <property type="match status" value="1"/>
</dbReference>
<dbReference type="FunFam" id="2.40.100.10:FF:000007">
    <property type="entry name" value="Peptidyl-prolyl cis-trans isomerase CWC27 homolog"/>
    <property type="match status" value="1"/>
</dbReference>
<evidence type="ECO:0000256" key="2">
    <source>
        <dbReference type="ARBA" id="ARBA00007365"/>
    </source>
</evidence>
<organism evidence="13 14">
    <name type="scientific">Apis cerana cerana</name>
    <name type="common">Oriental honeybee</name>
    <dbReference type="NCBI Taxonomy" id="94128"/>
    <lineage>
        <taxon>Eukaryota</taxon>
        <taxon>Metazoa</taxon>
        <taxon>Ecdysozoa</taxon>
        <taxon>Arthropoda</taxon>
        <taxon>Hexapoda</taxon>
        <taxon>Insecta</taxon>
        <taxon>Pterygota</taxon>
        <taxon>Neoptera</taxon>
        <taxon>Endopterygota</taxon>
        <taxon>Hymenoptera</taxon>
        <taxon>Apocrita</taxon>
        <taxon>Aculeata</taxon>
        <taxon>Apoidea</taxon>
        <taxon>Anthophila</taxon>
        <taxon>Apidae</taxon>
        <taxon>Apis</taxon>
    </lineage>
</organism>
<dbReference type="GO" id="GO:0003755">
    <property type="term" value="F:peptidyl-prolyl cis-trans isomerase activity"/>
    <property type="evidence" value="ECO:0007669"/>
    <property type="project" value="InterPro"/>
</dbReference>
<dbReference type="InterPro" id="IPR011598">
    <property type="entry name" value="bHLH_dom"/>
</dbReference>
<accession>A0A2A3EJ52</accession>
<comment type="similarity">
    <text evidence="2">Belongs to the cyclophilin-type PPIase family.</text>
</comment>
<dbReference type="Pfam" id="PF00010">
    <property type="entry name" value="HLH"/>
    <property type="match status" value="1"/>
</dbReference>